<dbReference type="Proteomes" id="UP000050794">
    <property type="component" value="Unassembled WGS sequence"/>
</dbReference>
<dbReference type="EMBL" id="UYWY01019411">
    <property type="protein sequence ID" value="VDM37186.1"/>
    <property type="molecule type" value="Genomic_DNA"/>
</dbReference>
<organism evidence="2 3">
    <name type="scientific">Toxocara canis</name>
    <name type="common">Canine roundworm</name>
    <dbReference type="NCBI Taxonomy" id="6265"/>
    <lineage>
        <taxon>Eukaryota</taxon>
        <taxon>Metazoa</taxon>
        <taxon>Ecdysozoa</taxon>
        <taxon>Nematoda</taxon>
        <taxon>Chromadorea</taxon>
        <taxon>Rhabditida</taxon>
        <taxon>Spirurina</taxon>
        <taxon>Ascaridomorpha</taxon>
        <taxon>Ascaridoidea</taxon>
        <taxon>Toxocaridae</taxon>
        <taxon>Toxocara</taxon>
    </lineage>
</organism>
<dbReference type="AlphaFoldDB" id="A0A183UBQ9"/>
<protein>
    <submittedName>
        <fullName evidence="3">IPT/TIG domain-containing protein</fullName>
    </submittedName>
</protein>
<name>A0A183UBQ9_TOXCA</name>
<proteinExistence type="predicted"/>
<evidence type="ECO:0000313" key="1">
    <source>
        <dbReference type="EMBL" id="VDM37186.1"/>
    </source>
</evidence>
<dbReference type="WBParaSite" id="TCNE_0000592901-mRNA-1">
    <property type="protein sequence ID" value="TCNE_0000592901-mRNA-1"/>
    <property type="gene ID" value="TCNE_0000592901"/>
</dbReference>
<keyword evidence="2" id="KW-1185">Reference proteome</keyword>
<accession>A0A183UBQ9</accession>
<reference evidence="1 2" key="2">
    <citation type="submission" date="2018-11" db="EMBL/GenBank/DDBJ databases">
        <authorList>
            <consortium name="Pathogen Informatics"/>
        </authorList>
    </citation>
    <scope>NUCLEOTIDE SEQUENCE [LARGE SCALE GENOMIC DNA]</scope>
</reference>
<sequence>MIAEGSQTTRPGAQSNASAYRLVITGAGFAKGPKSPTTLLFLRYDRAHMPAAIGLTPACGMCTKQNAYDHALQRPSTIRVPTVAATSGNWEICTLCA</sequence>
<evidence type="ECO:0000313" key="3">
    <source>
        <dbReference type="WBParaSite" id="TCNE_0000592901-mRNA-1"/>
    </source>
</evidence>
<gene>
    <name evidence="1" type="ORF">TCNE_LOCUS5929</name>
</gene>
<evidence type="ECO:0000313" key="2">
    <source>
        <dbReference type="Proteomes" id="UP000050794"/>
    </source>
</evidence>
<reference evidence="3" key="1">
    <citation type="submission" date="2016-06" db="UniProtKB">
        <authorList>
            <consortium name="WormBaseParasite"/>
        </authorList>
    </citation>
    <scope>IDENTIFICATION</scope>
</reference>